<dbReference type="InterPro" id="IPR016039">
    <property type="entry name" value="Thiolase-like"/>
</dbReference>
<dbReference type="PROSITE" id="PS52004">
    <property type="entry name" value="KS3_2"/>
    <property type="match status" value="1"/>
</dbReference>
<evidence type="ECO:0000256" key="7">
    <source>
        <dbReference type="PROSITE-ProRule" id="PRU01363"/>
    </source>
</evidence>
<dbReference type="GO" id="GO:0004312">
    <property type="term" value="F:fatty acid synthase activity"/>
    <property type="evidence" value="ECO:0007669"/>
    <property type="project" value="TreeGrafter"/>
</dbReference>
<keyword evidence="5" id="KW-0511">Multifunctional enzyme</keyword>
<dbReference type="InterPro" id="IPR009081">
    <property type="entry name" value="PP-bd_ACP"/>
</dbReference>
<dbReference type="InterPro" id="IPR013968">
    <property type="entry name" value="PKS_KR"/>
</dbReference>
<keyword evidence="4" id="KW-0560">Oxidoreductase</keyword>
<dbReference type="SUPFAM" id="SSF52151">
    <property type="entry name" value="FabD/lysophospholipase-like"/>
    <property type="match status" value="1"/>
</dbReference>
<dbReference type="PROSITE" id="PS50075">
    <property type="entry name" value="CARRIER"/>
    <property type="match status" value="1"/>
</dbReference>
<evidence type="ECO:0000313" key="12">
    <source>
        <dbReference type="Proteomes" id="UP000800094"/>
    </source>
</evidence>
<dbReference type="InterPro" id="IPR057326">
    <property type="entry name" value="KR_dom"/>
</dbReference>
<dbReference type="GO" id="GO:0016491">
    <property type="term" value="F:oxidoreductase activity"/>
    <property type="evidence" value="ECO:0007669"/>
    <property type="project" value="UniProtKB-KW"/>
</dbReference>
<feature type="region of interest" description="N-terminal hotdog fold" evidence="7">
    <location>
        <begin position="1015"/>
        <end position="1148"/>
    </location>
</feature>
<dbReference type="GO" id="GO:0044550">
    <property type="term" value="P:secondary metabolite biosynthetic process"/>
    <property type="evidence" value="ECO:0007669"/>
    <property type="project" value="TreeGrafter"/>
</dbReference>
<dbReference type="InterPro" id="IPR049552">
    <property type="entry name" value="PKS_DH_N"/>
</dbReference>
<dbReference type="FunFam" id="3.40.50.720:FF:000209">
    <property type="entry name" value="Polyketide synthase Pks12"/>
    <property type="match status" value="1"/>
</dbReference>
<evidence type="ECO:0000256" key="6">
    <source>
        <dbReference type="ARBA" id="ARBA00023315"/>
    </source>
</evidence>
<dbReference type="InterPro" id="IPR020841">
    <property type="entry name" value="PKS_Beta-ketoAc_synthase_dom"/>
</dbReference>
<feature type="domain" description="Carrier" evidence="8">
    <location>
        <begin position="2375"/>
        <end position="2456"/>
    </location>
</feature>
<dbReference type="InterPro" id="IPR014031">
    <property type="entry name" value="Ketoacyl_synth_C"/>
</dbReference>
<dbReference type="RefSeq" id="XP_033683088.1">
    <property type="nucleotide sequence ID" value="XM_033825884.1"/>
</dbReference>
<dbReference type="PANTHER" id="PTHR43775">
    <property type="entry name" value="FATTY ACID SYNTHASE"/>
    <property type="match status" value="1"/>
</dbReference>
<keyword evidence="2" id="KW-0597">Phosphoprotein</keyword>
<evidence type="ECO:0000256" key="5">
    <source>
        <dbReference type="ARBA" id="ARBA00023268"/>
    </source>
</evidence>
<dbReference type="InterPro" id="IPR036291">
    <property type="entry name" value="NAD(P)-bd_dom_sf"/>
</dbReference>
<dbReference type="SMART" id="SM00826">
    <property type="entry name" value="PKS_DH"/>
    <property type="match status" value="1"/>
</dbReference>
<dbReference type="InterPro" id="IPR016036">
    <property type="entry name" value="Malonyl_transacylase_ACP-bd"/>
</dbReference>
<dbReference type="CDD" id="cd00833">
    <property type="entry name" value="PKS"/>
    <property type="match status" value="1"/>
</dbReference>
<dbReference type="InterPro" id="IPR020806">
    <property type="entry name" value="PKS_PP-bd"/>
</dbReference>
<dbReference type="Pfam" id="PF23297">
    <property type="entry name" value="ACP_SdgA_C"/>
    <property type="match status" value="1"/>
</dbReference>
<dbReference type="InterPro" id="IPR056501">
    <property type="entry name" value="NAD-bd_HRPKS_sdrA"/>
</dbReference>
<dbReference type="SUPFAM" id="SSF51735">
    <property type="entry name" value="NAD(P)-binding Rossmann-fold domains"/>
    <property type="match status" value="2"/>
</dbReference>
<dbReference type="InterPro" id="IPR049900">
    <property type="entry name" value="PKS_mFAS_DH"/>
</dbReference>
<feature type="region of interest" description="C-terminal hotdog fold" evidence="7">
    <location>
        <begin position="1177"/>
        <end position="1329"/>
    </location>
</feature>
<dbReference type="InterPro" id="IPR016035">
    <property type="entry name" value="Acyl_Trfase/lysoPLipase"/>
</dbReference>
<proteinExistence type="predicted"/>
<dbReference type="SMART" id="SM00822">
    <property type="entry name" value="PKS_KR"/>
    <property type="match status" value="1"/>
</dbReference>
<dbReference type="Pfam" id="PF14765">
    <property type="entry name" value="PS-DH"/>
    <property type="match status" value="1"/>
</dbReference>
<dbReference type="SUPFAM" id="SSF53901">
    <property type="entry name" value="Thiolase-like"/>
    <property type="match status" value="1"/>
</dbReference>
<evidence type="ECO:0000313" key="11">
    <source>
        <dbReference type="EMBL" id="KAF2248084.1"/>
    </source>
</evidence>
<dbReference type="SUPFAM" id="SSF55048">
    <property type="entry name" value="Probable ACP-binding domain of malonyl-CoA ACP transacylase"/>
    <property type="match status" value="1"/>
</dbReference>
<dbReference type="SMART" id="SM00827">
    <property type="entry name" value="PKS_AT"/>
    <property type="match status" value="1"/>
</dbReference>
<dbReference type="InterPro" id="IPR001227">
    <property type="entry name" value="Ac_transferase_dom_sf"/>
</dbReference>
<dbReference type="Gene3D" id="3.40.50.720">
    <property type="entry name" value="NAD(P)-binding Rossmann-like Domain"/>
    <property type="match status" value="1"/>
</dbReference>
<dbReference type="PROSITE" id="PS52019">
    <property type="entry name" value="PKS_MFAS_DH"/>
    <property type="match status" value="1"/>
</dbReference>
<dbReference type="SMART" id="SM00825">
    <property type="entry name" value="PKS_KS"/>
    <property type="match status" value="1"/>
</dbReference>
<feature type="domain" description="Ketosynthase family 3 (KS3)" evidence="9">
    <location>
        <begin position="37"/>
        <end position="465"/>
    </location>
</feature>
<dbReference type="PROSITE" id="PS00606">
    <property type="entry name" value="KS3_1"/>
    <property type="match status" value="1"/>
</dbReference>
<evidence type="ECO:0000256" key="4">
    <source>
        <dbReference type="ARBA" id="ARBA00023002"/>
    </source>
</evidence>
<dbReference type="GO" id="GO:0006633">
    <property type="term" value="P:fatty acid biosynthetic process"/>
    <property type="evidence" value="ECO:0007669"/>
    <property type="project" value="InterPro"/>
</dbReference>
<dbReference type="Pfam" id="PF13602">
    <property type="entry name" value="ADH_zinc_N_2"/>
    <property type="match status" value="1"/>
</dbReference>
<accession>A0A6A6IBY2</accession>
<dbReference type="Gene3D" id="3.40.366.10">
    <property type="entry name" value="Malonyl-Coenzyme A Acyl Carrier Protein, domain 2"/>
    <property type="match status" value="1"/>
</dbReference>
<organism evidence="11 12">
    <name type="scientific">Trematosphaeria pertusa</name>
    <dbReference type="NCBI Taxonomy" id="390896"/>
    <lineage>
        <taxon>Eukaryota</taxon>
        <taxon>Fungi</taxon>
        <taxon>Dikarya</taxon>
        <taxon>Ascomycota</taxon>
        <taxon>Pezizomycotina</taxon>
        <taxon>Dothideomycetes</taxon>
        <taxon>Pleosporomycetidae</taxon>
        <taxon>Pleosporales</taxon>
        <taxon>Massarineae</taxon>
        <taxon>Trematosphaeriaceae</taxon>
        <taxon>Trematosphaeria</taxon>
    </lineage>
</organism>
<dbReference type="GO" id="GO:0031177">
    <property type="term" value="F:phosphopantetheine binding"/>
    <property type="evidence" value="ECO:0007669"/>
    <property type="project" value="InterPro"/>
</dbReference>
<dbReference type="InterPro" id="IPR018201">
    <property type="entry name" value="Ketoacyl_synth_AS"/>
</dbReference>
<protein>
    <submittedName>
        <fullName evidence="11">Reducing type I polyketide synthase</fullName>
    </submittedName>
</protein>
<evidence type="ECO:0000259" key="10">
    <source>
        <dbReference type="PROSITE" id="PS52019"/>
    </source>
</evidence>
<dbReference type="OrthoDB" id="329835at2759"/>
<dbReference type="Proteomes" id="UP000800094">
    <property type="component" value="Unassembled WGS sequence"/>
</dbReference>
<dbReference type="InterPro" id="IPR020807">
    <property type="entry name" value="PKS_DH"/>
</dbReference>
<dbReference type="InterPro" id="IPR013154">
    <property type="entry name" value="ADH-like_N"/>
</dbReference>
<evidence type="ECO:0000256" key="2">
    <source>
        <dbReference type="ARBA" id="ARBA00022553"/>
    </source>
</evidence>
<feature type="active site" description="Proton donor; for dehydratase activity" evidence="7">
    <location>
        <position position="1241"/>
    </location>
</feature>
<dbReference type="InterPro" id="IPR011032">
    <property type="entry name" value="GroES-like_sf"/>
</dbReference>
<dbReference type="InterPro" id="IPR014030">
    <property type="entry name" value="Ketoacyl_synth_N"/>
</dbReference>
<dbReference type="InterPro" id="IPR049551">
    <property type="entry name" value="PKS_DH_C"/>
</dbReference>
<dbReference type="InterPro" id="IPR014043">
    <property type="entry name" value="Acyl_transferase_dom"/>
</dbReference>
<dbReference type="InterPro" id="IPR050091">
    <property type="entry name" value="PKS_NRPS_Biosynth_Enz"/>
</dbReference>
<dbReference type="SMART" id="SM00829">
    <property type="entry name" value="PKS_ER"/>
    <property type="match status" value="1"/>
</dbReference>
<dbReference type="Pfam" id="PF23114">
    <property type="entry name" value="NAD-bd_HRPKS_sdrA"/>
    <property type="match status" value="1"/>
</dbReference>
<dbReference type="Pfam" id="PF08240">
    <property type="entry name" value="ADH_N"/>
    <property type="match status" value="1"/>
</dbReference>
<dbReference type="Pfam" id="PF02801">
    <property type="entry name" value="Ketoacyl-synt_C"/>
    <property type="match status" value="1"/>
</dbReference>
<name>A0A6A6IBY2_9PLEO</name>
<dbReference type="GO" id="GO:1901336">
    <property type="term" value="P:lactone biosynthetic process"/>
    <property type="evidence" value="ECO:0007669"/>
    <property type="project" value="UniProtKB-ARBA"/>
</dbReference>
<dbReference type="InterPro" id="IPR020843">
    <property type="entry name" value="ER"/>
</dbReference>
<keyword evidence="12" id="KW-1185">Reference proteome</keyword>
<dbReference type="Gene3D" id="1.10.1200.10">
    <property type="entry name" value="ACP-like"/>
    <property type="match status" value="1"/>
</dbReference>
<reference evidence="11" key="1">
    <citation type="journal article" date="2020" name="Stud. Mycol.">
        <title>101 Dothideomycetes genomes: a test case for predicting lifestyles and emergence of pathogens.</title>
        <authorList>
            <person name="Haridas S."/>
            <person name="Albert R."/>
            <person name="Binder M."/>
            <person name="Bloem J."/>
            <person name="Labutti K."/>
            <person name="Salamov A."/>
            <person name="Andreopoulos B."/>
            <person name="Baker S."/>
            <person name="Barry K."/>
            <person name="Bills G."/>
            <person name="Bluhm B."/>
            <person name="Cannon C."/>
            <person name="Castanera R."/>
            <person name="Culley D."/>
            <person name="Daum C."/>
            <person name="Ezra D."/>
            <person name="Gonzalez J."/>
            <person name="Henrissat B."/>
            <person name="Kuo A."/>
            <person name="Liang C."/>
            <person name="Lipzen A."/>
            <person name="Lutzoni F."/>
            <person name="Magnuson J."/>
            <person name="Mondo S."/>
            <person name="Nolan M."/>
            <person name="Ohm R."/>
            <person name="Pangilinan J."/>
            <person name="Park H.-J."/>
            <person name="Ramirez L."/>
            <person name="Alfaro M."/>
            <person name="Sun H."/>
            <person name="Tritt A."/>
            <person name="Yoshinaga Y."/>
            <person name="Zwiers L.-H."/>
            <person name="Turgeon B."/>
            <person name="Goodwin S."/>
            <person name="Spatafora J."/>
            <person name="Crous P."/>
            <person name="Grigoriev I."/>
        </authorList>
    </citation>
    <scope>NUCLEOTIDE SEQUENCE</scope>
    <source>
        <strain evidence="11">CBS 122368</strain>
    </source>
</reference>
<dbReference type="SMART" id="SM00823">
    <property type="entry name" value="PKS_PP"/>
    <property type="match status" value="1"/>
</dbReference>
<keyword evidence="3" id="KW-0808">Transferase</keyword>
<evidence type="ECO:0000259" key="8">
    <source>
        <dbReference type="PROSITE" id="PS50075"/>
    </source>
</evidence>
<evidence type="ECO:0000256" key="1">
    <source>
        <dbReference type="ARBA" id="ARBA00022450"/>
    </source>
</evidence>
<dbReference type="Gene3D" id="3.40.47.10">
    <property type="match status" value="1"/>
</dbReference>
<dbReference type="PANTHER" id="PTHR43775:SF29">
    <property type="entry name" value="ASPERFURANONE POLYKETIDE SYNTHASE AFOG-RELATED"/>
    <property type="match status" value="1"/>
</dbReference>
<dbReference type="GO" id="GO:0004315">
    <property type="term" value="F:3-oxoacyl-[acyl-carrier-protein] synthase activity"/>
    <property type="evidence" value="ECO:0007669"/>
    <property type="project" value="InterPro"/>
</dbReference>
<dbReference type="Pfam" id="PF00698">
    <property type="entry name" value="Acyl_transf_1"/>
    <property type="match status" value="1"/>
</dbReference>
<dbReference type="EMBL" id="ML987196">
    <property type="protein sequence ID" value="KAF2248084.1"/>
    <property type="molecule type" value="Genomic_DNA"/>
</dbReference>
<dbReference type="SUPFAM" id="SSF47336">
    <property type="entry name" value="ACP-like"/>
    <property type="match status" value="1"/>
</dbReference>
<feature type="active site" description="Proton acceptor; for dehydratase activity" evidence="7">
    <location>
        <position position="1047"/>
    </location>
</feature>
<dbReference type="InterPro" id="IPR036736">
    <property type="entry name" value="ACP-like_sf"/>
</dbReference>
<dbReference type="Pfam" id="PF00109">
    <property type="entry name" value="ketoacyl-synt"/>
    <property type="match status" value="1"/>
</dbReference>
<dbReference type="CDD" id="cd05195">
    <property type="entry name" value="enoyl_red"/>
    <property type="match status" value="1"/>
</dbReference>
<sequence length="2470" mass="271374">MSFPRTERTNAVDLNGAQNKAGCRITHHQSTLDDGLLEPVAIVGLSFKFPQGAVSEDVLWEKLMNRECTSTEFPEDRVNIDAFYNPDHKKLNTIRSRRAHFLEEDIRDFDAQFFGFSPLEAASMDPQQRGLLETTYHAIESAGIRSKGLAGTNTSVHVGSFCSDFITFALRDEQRIPIYNATGCSQTMLSNRLSWYFDLRGTSLTLDTACSSGLVALDLACREIWSGQSSTAICAASNVIMSPEMNITLSNMNFLSPDGKCYSFDHRASGYARGEGFASLVLKPLSKALEDGNPIRALIRSTGTNQDGHTASGITQPSKDSQAKLIQDTYQKAGLDMSATKLFEAHGTGTVVGDPIEARAIGECFGKFRSKNDPLFIGAVKSNLGHLEGASGLASVIKAVLALEKGVIPPNTNFECLNPEIDDEFFNLQFPEVAVLWPHSEAGVRRASVNSFGYGGTNSHVVLDDSSSYLRSKSIARSSHVTPTGRIQTWPSSQSSCEMLDTFIAQTKMDFRKVHNQLLNFNLPVPRLLILSAMDEDGIARQAVTHGEFLRRIKSSEGPLFLDQYSFTMANCRDAHSWKSFCLLSSLDEIVEEPLRVSKPTRGLSPTPTVGFIFTGQGAQWHGMGRELLMCLAFRKSIDYSQELLQRLGWTSSLIDLLTCPGHKDDIHRARFSQALTTSVQIALVDLFQWLELVPKVITGHSSGEIAAAYCAGHLSHASAIKVSFYRGVLSSFLENDPSDRHSMAAIGLSEEATRTEIKEFEASLPSIPRGAFAISCINSEQSVTISGPEGLVTSLTHHLTEKQLFARRLRVGVGYHSPQMLRIAPDYANLISELEPGDTEARPTMVSSVSGKAVNTPEVCNPSYWVSNMVSTVHFLTAVQFCCGGSSDTVTKSLDGRHLKNFRVDVWLEVGPHSALQGPLKQILKRSQLEGQICYTSALHRDQSALQSVLGALGYMHCQNVSINLARATSLTSPDGRTRAIPQRLPLYPFNHKTRYWEESPSNVDFRLRPFAKHDLVGVRTGDLSAAEARWKFIIKAEEMPWVKDHKIQGSIVYPAAGTIVMALEASKQLITTNNPTGFELTDVDFPAPIHIASNPSGVELHLHMSSSLKTGRPGDIDYSFRVLLHGADRSQTQVCSGRIRGDYERVASDVDAVNEEEHMLRSLQAEYHHAAESCNHTTPTPDMYARMRDGGLEYGPQFQTICDVRFDSNGRAVATLLAPPAGDVERGSSSYLVHPTTLDGLIQLGFPALNGSGEIRSMIPTHIGKLWIPISGFGDDRSESKQAYCRATHITERGAKFLTTVFDTLDAQPVIKIEELEMTVVANASEIRPTLQNAPFCCSHFAWMPDLDTMQHGEIEILCAASTALDSLKRYLACLVHKRPNLRFCALGSNTTPTTVAITETLVRPDVGSLFSEYVVAAKEASRLDEAGALFDENRRIRFRELDSLKVEPNTGELRREVYDVIITDVAHFATLEPTEGLAHIRELHAAGGKLILTNIIEKKSREIHSELPWDSFLRKNRYSGIEATFRSFPRDGGYPGTILISTASGEDFSASVPELTIVVLDKKSALQREIAADLCQKFGANPEAHTRTLAEVDASQECDGHHYVSIQDLREPLLLDISEHDFGKVKTVLSRAKSFIWVKQAHVTPDQAISDGLLRVSRHENSRVVLVSLALDMRKKRRSKDLADRIYTVFRQTQKHMDGEYEPEYAEESGRLCVNRLIPARRTDEHLFAAAKRPLTYTPVSDQPLRLHIRTPGVLSTLEWVEDETFRQPLGANEVKFQVRAIGVNFKDVLALLGRVSSENLGSEYAGIVTNVGSSVTCIKVGDRVATGFLDAFRTYGRVPQTDAWVLPDHVSFAEAASMPTAFRTAYYCLFEIARLQKGESILIHRASGATGQAAIQIAKKIGAVIYATVGSTAKKKMLVEQYGILAEHVLYSRDTSFADGIRRLTNGCGVEVVLNSLTGKLLEASWEVIAPWGRFVEIGLSDAFSRQKLPMVPFTRGVSFSSFNLGMFRPGPEHDRLMNRVWDLFRAGHIRPVHPLQVYPVEKVEAAFRFLHSGDSSGKLVIELDRNSVIPTVSSGQSKLSFSPDATYAIAGGLGGLGRSIARWLCDKGARNLILLSRSGLEGNEKAQEMVGELAAAGVRVEFPPVDITDLPALQGAITRCSHRMPPIRGCFQAAMVLRDSTLAHMSIEDWRCATRPKIHGSWNLHQVLPSGMDFFILLSSVVGVGGNGGQSNYAAGNTFEDALAGYRVAAGERTAAIDLGLVLGEGVVAENDALMRHLLRRDVIRPNSLAEVFALLEYYCDSKRLLLSPQESQLITGLALPADIIANGREIPKELALPTFSIMRQIDPKDGQVADLPGQAQNFKAAFAAAPSAAAGALCASEVLRMKLGRLLGLEDEMELERPLGHYGIDSLVALEIKNWIGKELGAELAIFEISGEATLQSIGKIVSVKSLLRPRHWGNQIVLE</sequence>
<evidence type="ECO:0000259" key="9">
    <source>
        <dbReference type="PROSITE" id="PS52004"/>
    </source>
</evidence>
<dbReference type="Pfam" id="PF21089">
    <property type="entry name" value="PKS_DH_N"/>
    <property type="match status" value="1"/>
</dbReference>
<dbReference type="Gene3D" id="3.90.180.10">
    <property type="entry name" value="Medium-chain alcohol dehydrogenases, catalytic domain"/>
    <property type="match status" value="1"/>
</dbReference>
<dbReference type="GeneID" id="54579214"/>
<feature type="domain" description="PKS/mFAS DH" evidence="10">
    <location>
        <begin position="1015"/>
        <end position="1329"/>
    </location>
</feature>
<dbReference type="InterPro" id="IPR029063">
    <property type="entry name" value="SAM-dependent_MTases_sf"/>
</dbReference>
<gene>
    <name evidence="11" type="ORF">BU26DRAFT_485511</name>
</gene>
<dbReference type="SUPFAM" id="SSF50129">
    <property type="entry name" value="GroES-like"/>
    <property type="match status" value="1"/>
</dbReference>
<dbReference type="Gene3D" id="3.10.129.110">
    <property type="entry name" value="Polyketide synthase dehydratase"/>
    <property type="match status" value="1"/>
</dbReference>
<dbReference type="Gene3D" id="3.30.70.3290">
    <property type="match status" value="1"/>
</dbReference>
<dbReference type="Pfam" id="PF08659">
    <property type="entry name" value="KR"/>
    <property type="match status" value="1"/>
</dbReference>
<keyword evidence="1" id="KW-0596">Phosphopantetheine</keyword>
<dbReference type="Gene3D" id="3.40.50.150">
    <property type="entry name" value="Vaccinia Virus protein VP39"/>
    <property type="match status" value="1"/>
</dbReference>
<evidence type="ECO:0000256" key="3">
    <source>
        <dbReference type="ARBA" id="ARBA00022679"/>
    </source>
</evidence>
<dbReference type="InterPro" id="IPR042104">
    <property type="entry name" value="PKS_dehydratase_sf"/>
</dbReference>
<keyword evidence="6" id="KW-0012">Acyltransferase</keyword>